<keyword evidence="2" id="KW-1185">Reference proteome</keyword>
<accession>A0A445D418</accession>
<dbReference type="EMBL" id="SDMP01000005">
    <property type="protein sequence ID" value="RYR57945.1"/>
    <property type="molecule type" value="Genomic_DNA"/>
</dbReference>
<gene>
    <name evidence="1" type="ORF">Ahy_A05g023613</name>
</gene>
<evidence type="ECO:0000313" key="1">
    <source>
        <dbReference type="EMBL" id="RYR57945.1"/>
    </source>
</evidence>
<name>A0A445D418_ARAHY</name>
<protein>
    <recommendedName>
        <fullName evidence="3">Transposase MuDR plant domain-containing protein</fullName>
    </recommendedName>
</protein>
<dbReference type="AlphaFoldDB" id="A0A445D418"/>
<evidence type="ECO:0008006" key="3">
    <source>
        <dbReference type="Google" id="ProtNLM"/>
    </source>
</evidence>
<dbReference type="Proteomes" id="UP000289738">
    <property type="component" value="Chromosome A05"/>
</dbReference>
<sequence length="119" mass="13976">MDVLPFMRSLDIDVMHAPEFSEYTNIGVAYPEDREFRIGMEYSFRKSVIAAFRSYTVTKRVDYAVYESKPQTFYVKCKTYGHGKLSREFKVSFLQKLVVNIGYSRTVEECNVNSKRLQE</sequence>
<proteinExistence type="predicted"/>
<evidence type="ECO:0000313" key="2">
    <source>
        <dbReference type="Proteomes" id="UP000289738"/>
    </source>
</evidence>
<reference evidence="1 2" key="1">
    <citation type="submission" date="2019-01" db="EMBL/GenBank/DDBJ databases">
        <title>Sequencing of cultivated peanut Arachis hypogaea provides insights into genome evolution and oil improvement.</title>
        <authorList>
            <person name="Chen X."/>
        </authorList>
    </citation>
    <scope>NUCLEOTIDE SEQUENCE [LARGE SCALE GENOMIC DNA]</scope>
    <source>
        <strain evidence="2">cv. Fuhuasheng</strain>
        <tissue evidence="1">Leaves</tissue>
    </source>
</reference>
<comment type="caution">
    <text evidence="1">The sequence shown here is derived from an EMBL/GenBank/DDBJ whole genome shotgun (WGS) entry which is preliminary data.</text>
</comment>
<organism evidence="1 2">
    <name type="scientific">Arachis hypogaea</name>
    <name type="common">Peanut</name>
    <dbReference type="NCBI Taxonomy" id="3818"/>
    <lineage>
        <taxon>Eukaryota</taxon>
        <taxon>Viridiplantae</taxon>
        <taxon>Streptophyta</taxon>
        <taxon>Embryophyta</taxon>
        <taxon>Tracheophyta</taxon>
        <taxon>Spermatophyta</taxon>
        <taxon>Magnoliopsida</taxon>
        <taxon>eudicotyledons</taxon>
        <taxon>Gunneridae</taxon>
        <taxon>Pentapetalae</taxon>
        <taxon>rosids</taxon>
        <taxon>fabids</taxon>
        <taxon>Fabales</taxon>
        <taxon>Fabaceae</taxon>
        <taxon>Papilionoideae</taxon>
        <taxon>50 kb inversion clade</taxon>
        <taxon>dalbergioids sensu lato</taxon>
        <taxon>Dalbergieae</taxon>
        <taxon>Pterocarpus clade</taxon>
        <taxon>Arachis</taxon>
    </lineage>
</organism>